<evidence type="ECO:0000313" key="7">
    <source>
        <dbReference type="EMBL" id="CAA9264642.1"/>
    </source>
</evidence>
<dbReference type="EMBL" id="CADCTO010000337">
    <property type="protein sequence ID" value="CAA9264642.1"/>
    <property type="molecule type" value="Genomic_DNA"/>
</dbReference>
<evidence type="ECO:0008006" key="8">
    <source>
        <dbReference type="Google" id="ProtNLM"/>
    </source>
</evidence>
<evidence type="ECO:0000256" key="2">
    <source>
        <dbReference type="ARBA" id="ARBA00023015"/>
    </source>
</evidence>
<feature type="domain" description="RNA polymerase sigma factor 70 region 4 type 2" evidence="6">
    <location>
        <begin position="127"/>
        <end position="178"/>
    </location>
</feature>
<dbReference type="Pfam" id="PF04542">
    <property type="entry name" value="Sigma70_r2"/>
    <property type="match status" value="1"/>
</dbReference>
<dbReference type="Gene3D" id="1.10.1740.10">
    <property type="match status" value="1"/>
</dbReference>
<evidence type="ECO:0000256" key="1">
    <source>
        <dbReference type="ARBA" id="ARBA00010641"/>
    </source>
</evidence>
<dbReference type="InterPro" id="IPR007627">
    <property type="entry name" value="RNA_pol_sigma70_r2"/>
</dbReference>
<dbReference type="InterPro" id="IPR036388">
    <property type="entry name" value="WH-like_DNA-bd_sf"/>
</dbReference>
<dbReference type="InterPro" id="IPR013324">
    <property type="entry name" value="RNA_pol_sigma_r3/r4-like"/>
</dbReference>
<feature type="domain" description="RNA polymerase sigma-70 region 2" evidence="5">
    <location>
        <begin position="20"/>
        <end position="86"/>
    </location>
</feature>
<organism evidence="7">
    <name type="scientific">uncultured Armatimonadetes bacterium</name>
    <dbReference type="NCBI Taxonomy" id="157466"/>
    <lineage>
        <taxon>Bacteria</taxon>
        <taxon>Bacillati</taxon>
        <taxon>Armatimonadota</taxon>
        <taxon>environmental samples</taxon>
    </lineage>
</organism>
<evidence type="ECO:0000259" key="6">
    <source>
        <dbReference type="Pfam" id="PF08281"/>
    </source>
</evidence>
<evidence type="ECO:0000259" key="5">
    <source>
        <dbReference type="Pfam" id="PF04542"/>
    </source>
</evidence>
<dbReference type="InterPro" id="IPR013249">
    <property type="entry name" value="RNA_pol_sigma70_r4_t2"/>
</dbReference>
<sequence>MGGPPLDDEDRGLSFEQVHKKYQSKIFNLILRMVGNVDDAEDLTLETFVNAYKAWDRFRGEARVSTWLHQIAVNNCKNRFKQRDRRREHESMSLDETIETDSGELGREVADWRDAPERVLMDRELSQQIQKAVDALAPEYKIVLVLCQEQDMSYEEIARVTGLSVPAVKTRLHRARNMMRRRLEPYYRGWSTQP</sequence>
<evidence type="ECO:0000256" key="4">
    <source>
        <dbReference type="ARBA" id="ARBA00023163"/>
    </source>
</evidence>
<protein>
    <recommendedName>
        <fullName evidence="8">RNA polymerase sigma factor RpoE</fullName>
    </recommendedName>
</protein>
<reference evidence="7" key="1">
    <citation type="submission" date="2020-02" db="EMBL/GenBank/DDBJ databases">
        <authorList>
            <person name="Meier V. D."/>
        </authorList>
    </citation>
    <scope>NUCLEOTIDE SEQUENCE</scope>
    <source>
        <strain evidence="7">AVDCRST_MAG63</strain>
    </source>
</reference>
<accession>A0A6J4J044</accession>
<dbReference type="GO" id="GO:0016987">
    <property type="term" value="F:sigma factor activity"/>
    <property type="evidence" value="ECO:0007669"/>
    <property type="project" value="UniProtKB-KW"/>
</dbReference>
<gene>
    <name evidence="7" type="ORF">AVDCRST_MAG63-2682</name>
</gene>
<proteinExistence type="inferred from homology"/>
<dbReference type="InterPro" id="IPR013325">
    <property type="entry name" value="RNA_pol_sigma_r2"/>
</dbReference>
<dbReference type="GO" id="GO:0003677">
    <property type="term" value="F:DNA binding"/>
    <property type="evidence" value="ECO:0007669"/>
    <property type="project" value="InterPro"/>
</dbReference>
<keyword evidence="3" id="KW-0731">Sigma factor</keyword>
<evidence type="ECO:0000256" key="3">
    <source>
        <dbReference type="ARBA" id="ARBA00023082"/>
    </source>
</evidence>
<dbReference type="GO" id="GO:0006352">
    <property type="term" value="P:DNA-templated transcription initiation"/>
    <property type="evidence" value="ECO:0007669"/>
    <property type="project" value="InterPro"/>
</dbReference>
<dbReference type="AlphaFoldDB" id="A0A6J4J044"/>
<dbReference type="SUPFAM" id="SSF88659">
    <property type="entry name" value="Sigma3 and sigma4 domains of RNA polymerase sigma factors"/>
    <property type="match status" value="1"/>
</dbReference>
<comment type="similarity">
    <text evidence="1">Belongs to the sigma-70 factor family. ECF subfamily.</text>
</comment>
<dbReference type="PANTHER" id="PTHR43133:SF51">
    <property type="entry name" value="RNA POLYMERASE SIGMA FACTOR"/>
    <property type="match status" value="1"/>
</dbReference>
<dbReference type="InterPro" id="IPR039425">
    <property type="entry name" value="RNA_pol_sigma-70-like"/>
</dbReference>
<dbReference type="SUPFAM" id="SSF88946">
    <property type="entry name" value="Sigma2 domain of RNA polymerase sigma factors"/>
    <property type="match status" value="1"/>
</dbReference>
<dbReference type="PANTHER" id="PTHR43133">
    <property type="entry name" value="RNA POLYMERASE ECF-TYPE SIGMA FACTO"/>
    <property type="match status" value="1"/>
</dbReference>
<dbReference type="Pfam" id="PF08281">
    <property type="entry name" value="Sigma70_r4_2"/>
    <property type="match status" value="1"/>
</dbReference>
<dbReference type="InterPro" id="IPR014284">
    <property type="entry name" value="RNA_pol_sigma-70_dom"/>
</dbReference>
<name>A0A6J4J044_9BACT</name>
<dbReference type="CDD" id="cd06171">
    <property type="entry name" value="Sigma70_r4"/>
    <property type="match status" value="1"/>
</dbReference>
<keyword evidence="2" id="KW-0805">Transcription regulation</keyword>
<keyword evidence="4" id="KW-0804">Transcription</keyword>
<dbReference type="Gene3D" id="1.10.10.10">
    <property type="entry name" value="Winged helix-like DNA-binding domain superfamily/Winged helix DNA-binding domain"/>
    <property type="match status" value="1"/>
</dbReference>
<dbReference type="NCBIfam" id="TIGR02937">
    <property type="entry name" value="sigma70-ECF"/>
    <property type="match status" value="1"/>
</dbReference>